<dbReference type="InterPro" id="IPR018715">
    <property type="entry name" value="DUF2239"/>
</dbReference>
<dbReference type="RefSeq" id="WP_380080304.1">
    <property type="nucleotide sequence ID" value="NZ_JBHRZF010000194.1"/>
</dbReference>
<dbReference type="EMBL" id="JBHRZF010000194">
    <property type="protein sequence ID" value="MFC3862431.1"/>
    <property type="molecule type" value="Genomic_DNA"/>
</dbReference>
<keyword evidence="2" id="KW-1185">Reference proteome</keyword>
<comment type="caution">
    <text evidence="1">The sequence shown here is derived from an EMBL/GenBank/DDBJ whole genome shotgun (WGS) entry which is preliminary data.</text>
</comment>
<gene>
    <name evidence="1" type="ORF">ACFOPQ_16840</name>
</gene>
<accession>A0ABV8AAS3</accession>
<protein>
    <submittedName>
        <fullName evidence="1">DUF2239 family protein</fullName>
    </submittedName>
</protein>
<evidence type="ECO:0000313" key="1">
    <source>
        <dbReference type="EMBL" id="MFC3862431.1"/>
    </source>
</evidence>
<dbReference type="Pfam" id="PF09998">
    <property type="entry name" value="DUF2239"/>
    <property type="match status" value="1"/>
</dbReference>
<reference evidence="2" key="1">
    <citation type="journal article" date="2019" name="Int. J. Syst. Evol. Microbiol.">
        <title>The Global Catalogue of Microorganisms (GCM) 10K type strain sequencing project: providing services to taxonomists for standard genome sequencing and annotation.</title>
        <authorList>
            <consortium name="The Broad Institute Genomics Platform"/>
            <consortium name="The Broad Institute Genome Sequencing Center for Infectious Disease"/>
            <person name="Wu L."/>
            <person name="Ma J."/>
        </authorList>
    </citation>
    <scope>NUCLEOTIDE SEQUENCE [LARGE SCALE GENOMIC DNA]</scope>
    <source>
        <strain evidence="2">CCTCC AB 2013263</strain>
    </source>
</reference>
<organism evidence="1 2">
    <name type="scientific">Deinococcus antarcticus</name>
    <dbReference type="NCBI Taxonomy" id="1298767"/>
    <lineage>
        <taxon>Bacteria</taxon>
        <taxon>Thermotogati</taxon>
        <taxon>Deinococcota</taxon>
        <taxon>Deinococci</taxon>
        <taxon>Deinococcales</taxon>
        <taxon>Deinococcaceae</taxon>
        <taxon>Deinococcus</taxon>
    </lineage>
</organism>
<sequence length="192" mass="21691">MTEDTTYTVFMGQQRLSTAPLRETLTYLKQHLENHARTQPLVIFNDQTGKVVDFNLQGTLEEVLEREAPEPRTGPGRPKLGVVSREISLLPRHWDWLESHPNGASATLRRLIDEARKANPAAERKRQAILPTDRFLIVMGGDLPGAEEASRALYNSDGATFRQIVQHWPEDIRHHVLHLSAGAFEDNAEKKA</sequence>
<proteinExistence type="predicted"/>
<dbReference type="Proteomes" id="UP001595748">
    <property type="component" value="Unassembled WGS sequence"/>
</dbReference>
<evidence type="ECO:0000313" key="2">
    <source>
        <dbReference type="Proteomes" id="UP001595748"/>
    </source>
</evidence>
<name>A0ABV8AAS3_9DEIO</name>